<evidence type="ECO:0000256" key="1">
    <source>
        <dbReference type="ARBA" id="ARBA00004613"/>
    </source>
</evidence>
<evidence type="ECO:0000256" key="5">
    <source>
        <dbReference type="PIRSR" id="PIRSR601211-2"/>
    </source>
</evidence>
<evidence type="ECO:0000313" key="10">
    <source>
        <dbReference type="EMBL" id="KAJ8022956.1"/>
    </source>
</evidence>
<reference evidence="10" key="1">
    <citation type="submission" date="2021-10" db="EMBL/GenBank/DDBJ databases">
        <title>Tropical sea cucumber genome reveals ecological adaptation and Cuvierian tubules defense mechanism.</title>
        <authorList>
            <person name="Chen T."/>
        </authorList>
    </citation>
    <scope>NUCLEOTIDE SEQUENCE</scope>
    <source>
        <strain evidence="10">Nanhai2018</strain>
        <tissue evidence="10">Muscle</tissue>
    </source>
</reference>
<dbReference type="GO" id="GO:0005576">
    <property type="term" value="C:extracellular region"/>
    <property type="evidence" value="ECO:0007669"/>
    <property type="project" value="UniProtKB-SubCell"/>
</dbReference>
<keyword evidence="3 6" id="KW-1015">Disulfide bond</keyword>
<dbReference type="InterPro" id="IPR033113">
    <property type="entry name" value="PLA2_histidine"/>
</dbReference>
<feature type="signal peptide" evidence="8">
    <location>
        <begin position="1"/>
        <end position="21"/>
    </location>
</feature>
<dbReference type="PANTHER" id="PTHR11716:SF51">
    <property type="entry name" value="PHOSPHOLIPASE A2"/>
    <property type="match status" value="1"/>
</dbReference>
<dbReference type="GO" id="GO:0016042">
    <property type="term" value="P:lipid catabolic process"/>
    <property type="evidence" value="ECO:0007669"/>
    <property type="project" value="InterPro"/>
</dbReference>
<dbReference type="Gene3D" id="1.20.90.10">
    <property type="entry name" value="Phospholipase A2 domain"/>
    <property type="match status" value="1"/>
</dbReference>
<dbReference type="GO" id="GO:0005509">
    <property type="term" value="F:calcium ion binding"/>
    <property type="evidence" value="ECO:0007669"/>
    <property type="project" value="InterPro"/>
</dbReference>
<feature type="binding site" evidence="5">
    <location>
        <position position="58"/>
    </location>
    <ligand>
        <name>Ca(2+)</name>
        <dbReference type="ChEBI" id="CHEBI:29108"/>
    </ligand>
</feature>
<dbReference type="PROSITE" id="PS00118">
    <property type="entry name" value="PA2_HIS"/>
    <property type="match status" value="1"/>
</dbReference>
<dbReference type="InterPro" id="IPR016090">
    <property type="entry name" value="PLA2-like_dom"/>
</dbReference>
<feature type="disulfide bond" evidence="6">
    <location>
        <begin position="91"/>
        <end position="131"/>
    </location>
</feature>
<sequence>MKAFLLVLATGLLCWTQTADGRSGRRRRGVLNLGSVVSCYTGKSVWDVFINYNGYGCYCGFGGKGTPLDEIDTCCSEHDQCYEAAIDCGECPGTMAYTVSPRYNSRNCGTAKTSVTCKQAKTYSDKRTGRCAEKICECDVTFAECLLDKQVDPRYRNHDRSTC</sequence>
<dbReference type="GO" id="GO:0006644">
    <property type="term" value="P:phospholipid metabolic process"/>
    <property type="evidence" value="ECO:0007669"/>
    <property type="project" value="InterPro"/>
</dbReference>
<evidence type="ECO:0000256" key="7">
    <source>
        <dbReference type="RuleBase" id="RU003654"/>
    </source>
</evidence>
<feature type="chain" id="PRO_5040535408" description="Phospholipase A2" evidence="8">
    <location>
        <begin position="22"/>
        <end position="163"/>
    </location>
</feature>
<keyword evidence="8" id="KW-0443">Lipid metabolism</keyword>
<dbReference type="InterPro" id="IPR036444">
    <property type="entry name" value="PLipase_A2_dom_sf"/>
</dbReference>
<dbReference type="GO" id="GO:0047498">
    <property type="term" value="F:calcium-dependent phospholipase A2 activity"/>
    <property type="evidence" value="ECO:0007669"/>
    <property type="project" value="TreeGrafter"/>
</dbReference>
<keyword evidence="2 8" id="KW-0964">Secreted</keyword>
<protein>
    <recommendedName>
        <fullName evidence="8">Phospholipase A2</fullName>
        <ecNumber evidence="8">3.1.1.4</ecNumber>
    </recommendedName>
</protein>
<dbReference type="SUPFAM" id="SSF48619">
    <property type="entry name" value="Phospholipase A2, PLA2"/>
    <property type="match status" value="1"/>
</dbReference>
<feature type="binding site" evidence="5">
    <location>
        <position position="79"/>
    </location>
    <ligand>
        <name>Ca(2+)</name>
        <dbReference type="ChEBI" id="CHEBI:29108"/>
    </ligand>
</feature>
<keyword evidence="5 8" id="KW-0106">Calcium</keyword>
<feature type="binding site" evidence="5">
    <location>
        <position position="62"/>
    </location>
    <ligand>
        <name>Ca(2+)</name>
        <dbReference type="ChEBI" id="CHEBI:29108"/>
    </ligand>
</feature>
<comment type="subcellular location">
    <subcellularLocation>
        <location evidence="1 8">Secreted</location>
    </subcellularLocation>
</comment>
<dbReference type="PRINTS" id="PR00389">
    <property type="entry name" value="PHPHLIPASEA2"/>
</dbReference>
<comment type="caution">
    <text evidence="10">The sequence shown here is derived from an EMBL/GenBank/DDBJ whole genome shotgun (WGS) entry which is preliminary data.</text>
</comment>
<evidence type="ECO:0000313" key="11">
    <source>
        <dbReference type="Proteomes" id="UP001152320"/>
    </source>
</evidence>
<organism evidence="10 11">
    <name type="scientific">Holothuria leucospilota</name>
    <name type="common">Black long sea cucumber</name>
    <name type="synonym">Mertensiothuria leucospilota</name>
    <dbReference type="NCBI Taxonomy" id="206669"/>
    <lineage>
        <taxon>Eukaryota</taxon>
        <taxon>Metazoa</taxon>
        <taxon>Echinodermata</taxon>
        <taxon>Eleutherozoa</taxon>
        <taxon>Echinozoa</taxon>
        <taxon>Holothuroidea</taxon>
        <taxon>Aspidochirotacea</taxon>
        <taxon>Aspidochirotida</taxon>
        <taxon>Holothuriidae</taxon>
        <taxon>Holothuria</taxon>
    </lineage>
</organism>
<dbReference type="OrthoDB" id="6065025at2759"/>
<keyword evidence="5" id="KW-0479">Metal-binding</keyword>
<evidence type="ECO:0000256" key="4">
    <source>
        <dbReference type="PIRSR" id="PIRSR601211-1"/>
    </source>
</evidence>
<feature type="active site" evidence="4">
    <location>
        <position position="78"/>
    </location>
</feature>
<accession>A0A9Q1BCS6</accession>
<feature type="domain" description="Phospholipase A2-like central" evidence="9">
    <location>
        <begin position="29"/>
        <end position="162"/>
    </location>
</feature>
<keyword evidence="8" id="KW-0732">Signal</keyword>
<dbReference type="AlphaFoldDB" id="A0A9Q1BCS6"/>
<gene>
    <name evidence="10" type="ORF">HOLleu_38005</name>
</gene>
<keyword evidence="8" id="KW-0378">Hydrolase</keyword>
<feature type="disulfide bond" evidence="6">
    <location>
        <begin position="59"/>
        <end position="75"/>
    </location>
</feature>
<dbReference type="GO" id="GO:0005543">
    <property type="term" value="F:phospholipid binding"/>
    <property type="evidence" value="ECO:0007669"/>
    <property type="project" value="TreeGrafter"/>
</dbReference>
<dbReference type="GO" id="GO:0050482">
    <property type="term" value="P:arachidonate secretion"/>
    <property type="evidence" value="ECO:0007669"/>
    <property type="project" value="InterPro"/>
</dbReference>
<dbReference type="PROSITE" id="PS00119">
    <property type="entry name" value="PA2_ASP"/>
    <property type="match status" value="1"/>
</dbReference>
<evidence type="ECO:0000256" key="6">
    <source>
        <dbReference type="PIRSR" id="PIRSR601211-3"/>
    </source>
</evidence>
<dbReference type="EMBL" id="JAIZAY010000020">
    <property type="protein sequence ID" value="KAJ8022956.1"/>
    <property type="molecule type" value="Genomic_DNA"/>
</dbReference>
<dbReference type="EC" id="3.1.1.4" evidence="8"/>
<dbReference type="InterPro" id="IPR033112">
    <property type="entry name" value="PLA2_Asp_AS"/>
</dbReference>
<proteinExistence type="inferred from homology"/>
<dbReference type="Proteomes" id="UP001152320">
    <property type="component" value="Chromosome 20"/>
</dbReference>
<feature type="active site" evidence="4">
    <location>
        <position position="139"/>
    </location>
</feature>
<dbReference type="InterPro" id="IPR001211">
    <property type="entry name" value="PLA2"/>
</dbReference>
<comment type="cofactor">
    <cofactor evidence="5">
        <name>Ca(2+)</name>
        <dbReference type="ChEBI" id="CHEBI:29108"/>
    </cofactor>
    <text evidence="5">Binds 1 Ca(2+) ion per subunit.</text>
</comment>
<dbReference type="PANTHER" id="PTHR11716">
    <property type="entry name" value="PHOSPHOLIPASE A2 FAMILY MEMBER"/>
    <property type="match status" value="1"/>
</dbReference>
<feature type="disulfide bond" evidence="6">
    <location>
        <begin position="117"/>
        <end position="136"/>
    </location>
</feature>
<keyword evidence="11" id="KW-1185">Reference proteome</keyword>
<evidence type="ECO:0000256" key="8">
    <source>
        <dbReference type="RuleBase" id="RU361236"/>
    </source>
</evidence>
<evidence type="ECO:0000256" key="3">
    <source>
        <dbReference type="ARBA" id="ARBA00023157"/>
    </source>
</evidence>
<evidence type="ECO:0000256" key="2">
    <source>
        <dbReference type="ARBA" id="ARBA00022525"/>
    </source>
</evidence>
<evidence type="ECO:0000259" key="9">
    <source>
        <dbReference type="SMART" id="SM00085"/>
    </source>
</evidence>
<comment type="catalytic activity">
    <reaction evidence="8">
        <text>a 1,2-diacyl-sn-glycero-3-phosphocholine + H2O = a 1-acyl-sn-glycero-3-phosphocholine + a fatty acid + H(+)</text>
        <dbReference type="Rhea" id="RHEA:15801"/>
        <dbReference type="ChEBI" id="CHEBI:15377"/>
        <dbReference type="ChEBI" id="CHEBI:15378"/>
        <dbReference type="ChEBI" id="CHEBI:28868"/>
        <dbReference type="ChEBI" id="CHEBI:57643"/>
        <dbReference type="ChEBI" id="CHEBI:58168"/>
        <dbReference type="EC" id="3.1.1.4"/>
    </reaction>
</comment>
<feature type="binding site" evidence="5">
    <location>
        <position position="60"/>
    </location>
    <ligand>
        <name>Ca(2+)</name>
        <dbReference type="ChEBI" id="CHEBI:29108"/>
    </ligand>
</feature>
<comment type="similarity">
    <text evidence="7">Belongs to the phospholipase A2 family.</text>
</comment>
<feature type="disulfide bond" evidence="6">
    <location>
        <begin position="74"/>
        <end position="145"/>
    </location>
</feature>
<feature type="disulfide bond" evidence="6">
    <location>
        <begin position="81"/>
        <end position="138"/>
    </location>
</feature>
<dbReference type="Pfam" id="PF00068">
    <property type="entry name" value="Phospholip_A2_1"/>
    <property type="match status" value="1"/>
</dbReference>
<dbReference type="SMART" id="SM00085">
    <property type="entry name" value="PA2c"/>
    <property type="match status" value="1"/>
</dbReference>
<name>A0A9Q1BCS6_HOLLE</name>